<gene>
    <name evidence="1" type="ORF">AFUS01_LOCUS251</name>
</gene>
<name>A0A8J2IYA5_9HEXA</name>
<evidence type="ECO:0000313" key="1">
    <source>
        <dbReference type="EMBL" id="CAG7636206.1"/>
    </source>
</evidence>
<feature type="non-terminal residue" evidence="1">
    <location>
        <position position="1"/>
    </location>
</feature>
<dbReference type="EMBL" id="CAJVCH010001079">
    <property type="protein sequence ID" value="CAG7636206.1"/>
    <property type="molecule type" value="Genomic_DNA"/>
</dbReference>
<proteinExistence type="predicted"/>
<sequence>IRNEGLAYNKNHSSYRRSNCCYSEIHRVSQDPKNYTKKQADWSI</sequence>
<keyword evidence="2" id="KW-1185">Reference proteome</keyword>
<dbReference type="Proteomes" id="UP000708208">
    <property type="component" value="Unassembled WGS sequence"/>
</dbReference>
<organism evidence="1 2">
    <name type="scientific">Allacma fusca</name>
    <dbReference type="NCBI Taxonomy" id="39272"/>
    <lineage>
        <taxon>Eukaryota</taxon>
        <taxon>Metazoa</taxon>
        <taxon>Ecdysozoa</taxon>
        <taxon>Arthropoda</taxon>
        <taxon>Hexapoda</taxon>
        <taxon>Collembola</taxon>
        <taxon>Symphypleona</taxon>
        <taxon>Sminthuridae</taxon>
        <taxon>Allacma</taxon>
    </lineage>
</organism>
<feature type="non-terminal residue" evidence="1">
    <location>
        <position position="44"/>
    </location>
</feature>
<dbReference type="AlphaFoldDB" id="A0A8J2IYA5"/>
<reference evidence="1" key="1">
    <citation type="submission" date="2021-06" db="EMBL/GenBank/DDBJ databases">
        <authorList>
            <person name="Hodson N. C."/>
            <person name="Mongue J. A."/>
            <person name="Jaron S. K."/>
        </authorList>
    </citation>
    <scope>NUCLEOTIDE SEQUENCE</scope>
</reference>
<evidence type="ECO:0000313" key="2">
    <source>
        <dbReference type="Proteomes" id="UP000708208"/>
    </source>
</evidence>
<protein>
    <submittedName>
        <fullName evidence="1">Uncharacterized protein</fullName>
    </submittedName>
</protein>
<comment type="caution">
    <text evidence="1">The sequence shown here is derived from an EMBL/GenBank/DDBJ whole genome shotgun (WGS) entry which is preliminary data.</text>
</comment>
<accession>A0A8J2IYA5</accession>